<sequence>MSITSDTPRCNCCDDVMEEILSMRISFEKLFYRLRKEIVGLRREVIDVLVGNSETKDSLPSDEALKVLESDKAQCSKKSTYTVDISISDTETESLQSKKLKKCTDSKAKTKKNEVERVEPGLMVATARPVLDFFNIQARVMPTQPFRDAQQFEDWNILLRNDEDQRDQLRVELMQGNFKEPEKYVIQTWRNIFHNDAAHHYSYRGTGRDKRAIKDYIFTDIFKEIFLQRFQHMDAEFFIERTMRFFKYVRDQRRKAALKERKLQEKPIEAQEVEVVQESMDDE</sequence>
<dbReference type="Proteomes" id="UP001652620">
    <property type="component" value="Chromosome 3"/>
</dbReference>
<name>A0A034WPZ5_BACDO</name>
<evidence type="ECO:0000313" key="3">
    <source>
        <dbReference type="Proteomes" id="UP001652620"/>
    </source>
</evidence>
<accession>A0A034WPZ5</accession>
<evidence type="ECO:0000259" key="1">
    <source>
        <dbReference type="Pfam" id="PF16064"/>
    </source>
</evidence>
<reference evidence="4" key="2">
    <citation type="submission" date="2022-04" db="UniProtKB">
        <authorList>
            <consortium name="RefSeq"/>
        </authorList>
    </citation>
    <scope>IDENTIFICATION</scope>
    <source>
        <strain evidence="4">Punador</strain>
    </source>
</reference>
<dbReference type="RefSeq" id="XP_011202193.2">
    <property type="nucleotide sequence ID" value="XM_011203891.4"/>
</dbReference>
<organism evidence="2">
    <name type="scientific">Bactrocera dorsalis</name>
    <name type="common">Oriental fruit fly</name>
    <name type="synonym">Dacus dorsalis</name>
    <dbReference type="NCBI Taxonomy" id="27457"/>
    <lineage>
        <taxon>Eukaryota</taxon>
        <taxon>Metazoa</taxon>
        <taxon>Ecdysozoa</taxon>
        <taxon>Arthropoda</taxon>
        <taxon>Hexapoda</taxon>
        <taxon>Insecta</taxon>
        <taxon>Pterygota</taxon>
        <taxon>Neoptera</taxon>
        <taxon>Endopterygota</taxon>
        <taxon>Diptera</taxon>
        <taxon>Brachycera</taxon>
        <taxon>Muscomorpha</taxon>
        <taxon>Tephritoidea</taxon>
        <taxon>Tephritidae</taxon>
        <taxon>Bactrocera</taxon>
        <taxon>Bactrocera</taxon>
    </lineage>
</organism>
<protein>
    <submittedName>
        <fullName evidence="4">uncharacterized protein LOC105225437</fullName>
    </submittedName>
</protein>
<dbReference type="KEGG" id="bdr:105225437"/>
<dbReference type="OrthoDB" id="8053668at2759"/>
<reference evidence="2" key="1">
    <citation type="journal article" date="2014" name="BMC Genomics">
        <title>Characterizing the developmental transcriptome of the oriental fruit fly, Bactrocera dorsalis (Diptera: Tephritidae) through comparative genomic analysis with Drosophila melanogaster utilizing modENCODE datasets.</title>
        <authorList>
            <person name="Geib S.M."/>
            <person name="Calla B."/>
            <person name="Hall B."/>
            <person name="Hou S."/>
            <person name="Manoukis N.C."/>
        </authorList>
    </citation>
    <scope>NUCLEOTIDE SEQUENCE</scope>
    <source>
        <strain evidence="2">Punador</strain>
    </source>
</reference>
<dbReference type="Pfam" id="PF16064">
    <property type="entry name" value="DUF4806"/>
    <property type="match status" value="1"/>
</dbReference>
<dbReference type="AlphaFoldDB" id="A0A034WPZ5"/>
<dbReference type="EMBL" id="GAKP01002702">
    <property type="protein sequence ID" value="JAC56250.1"/>
    <property type="molecule type" value="Transcribed_RNA"/>
</dbReference>
<feature type="domain" description="DUF4806" evidence="1">
    <location>
        <begin position="144"/>
        <end position="224"/>
    </location>
</feature>
<gene>
    <name evidence="4" type="primary">LOC105225437</name>
</gene>
<evidence type="ECO:0000313" key="4">
    <source>
        <dbReference type="RefSeq" id="XP_011202193.1"/>
    </source>
</evidence>
<dbReference type="InterPro" id="IPR032071">
    <property type="entry name" value="DUF4806"/>
</dbReference>
<proteinExistence type="predicted"/>
<evidence type="ECO:0000313" key="2">
    <source>
        <dbReference type="EMBL" id="JAC56250.1"/>
    </source>
</evidence>
<dbReference type="RefSeq" id="XP_011202193.1">
    <property type="nucleotide sequence ID" value="XM_011203891.3"/>
</dbReference>
<keyword evidence="3" id="KW-1185">Reference proteome</keyword>
<dbReference type="GeneID" id="105225437"/>